<dbReference type="GO" id="GO:0180047">
    <property type="term" value="P:dolichol phosphate mannose biosynthetic process"/>
    <property type="evidence" value="ECO:0007669"/>
    <property type="project" value="InterPro"/>
</dbReference>
<evidence type="ECO:0000313" key="8">
    <source>
        <dbReference type="EMBL" id="OQR81680.1"/>
    </source>
</evidence>
<evidence type="ECO:0000256" key="7">
    <source>
        <dbReference type="RuleBase" id="RU365084"/>
    </source>
</evidence>
<dbReference type="PANTHER" id="PTHR15039:SF11">
    <property type="entry name" value="DOLICHOL PHOSPHATE-MANNOSE BIOSYNTHESIS REGULATORY PROTEIN"/>
    <property type="match status" value="1"/>
</dbReference>
<dbReference type="InterPro" id="IPR009914">
    <property type="entry name" value="DPM2"/>
</dbReference>
<gene>
    <name evidence="8" type="ORF">THRCLA_23314</name>
</gene>
<comment type="function">
    <text evidence="7">Regulatory subunit of the dolichol-phosphate mannose (DPM) synthase complex; essential for the ER localization.</text>
</comment>
<feature type="non-terminal residue" evidence="8">
    <location>
        <position position="83"/>
    </location>
</feature>
<evidence type="ECO:0000313" key="9">
    <source>
        <dbReference type="Proteomes" id="UP000243217"/>
    </source>
</evidence>
<comment type="caution">
    <text evidence="8">The sequence shown here is derived from an EMBL/GenBank/DDBJ whole genome shotgun (WGS) entry which is preliminary data.</text>
</comment>
<name>A0A1V9Y7H1_9STRA</name>
<comment type="pathway">
    <text evidence="7">Protein modification; protein glycosylation.</text>
</comment>
<dbReference type="GO" id="GO:0030234">
    <property type="term" value="F:enzyme regulator activity"/>
    <property type="evidence" value="ECO:0007669"/>
    <property type="project" value="UniProtKB-UniRule"/>
</dbReference>
<dbReference type="OrthoDB" id="311279at2759"/>
<evidence type="ECO:0000256" key="6">
    <source>
        <dbReference type="ARBA" id="ARBA00023136"/>
    </source>
</evidence>
<dbReference type="UniPathway" id="UPA00378"/>
<dbReference type="Proteomes" id="UP000243217">
    <property type="component" value="Unassembled WGS sequence"/>
</dbReference>
<evidence type="ECO:0000256" key="3">
    <source>
        <dbReference type="ARBA" id="ARBA00022692"/>
    </source>
</evidence>
<keyword evidence="4 7" id="KW-0256">Endoplasmic reticulum</keyword>
<comment type="subunit">
    <text evidence="7">Component of the dolichol-phosphate mannose (DPM) synthase complex.</text>
</comment>
<feature type="transmembrane region" description="Helical" evidence="7">
    <location>
        <begin position="52"/>
        <end position="76"/>
    </location>
</feature>
<organism evidence="8 9">
    <name type="scientific">Thraustotheca clavata</name>
    <dbReference type="NCBI Taxonomy" id="74557"/>
    <lineage>
        <taxon>Eukaryota</taxon>
        <taxon>Sar</taxon>
        <taxon>Stramenopiles</taxon>
        <taxon>Oomycota</taxon>
        <taxon>Saprolegniomycetes</taxon>
        <taxon>Saprolegniales</taxon>
        <taxon>Achlyaceae</taxon>
        <taxon>Thraustotheca</taxon>
    </lineage>
</organism>
<dbReference type="PANTHER" id="PTHR15039">
    <property type="entry name" value="DOLICHOL PHOSPHATE-MANNOSE BIOSYNTHESIS REGULATORY PROTEIN"/>
    <property type="match status" value="1"/>
</dbReference>
<keyword evidence="9" id="KW-1185">Reference proteome</keyword>
<evidence type="ECO:0000256" key="1">
    <source>
        <dbReference type="ARBA" id="ARBA00004477"/>
    </source>
</evidence>
<evidence type="ECO:0000256" key="2">
    <source>
        <dbReference type="ARBA" id="ARBA00005478"/>
    </source>
</evidence>
<evidence type="ECO:0000256" key="5">
    <source>
        <dbReference type="ARBA" id="ARBA00022989"/>
    </source>
</evidence>
<feature type="transmembrane region" description="Helical" evidence="7">
    <location>
        <begin position="12"/>
        <end position="32"/>
    </location>
</feature>
<keyword evidence="5 7" id="KW-1133">Transmembrane helix</keyword>
<protein>
    <recommendedName>
        <fullName evidence="7">Dolichol phosphate-mannose biosynthesis regulatory protein</fullName>
    </recommendedName>
</protein>
<dbReference type="GO" id="GO:0005789">
    <property type="term" value="C:endoplasmic reticulum membrane"/>
    <property type="evidence" value="ECO:0007669"/>
    <property type="project" value="UniProtKB-SubCell"/>
</dbReference>
<dbReference type="STRING" id="74557.A0A1V9Y7H1"/>
<dbReference type="Pfam" id="PF07297">
    <property type="entry name" value="DPM2"/>
    <property type="match status" value="1"/>
</dbReference>
<proteinExistence type="inferred from homology"/>
<reference evidence="8 9" key="1">
    <citation type="journal article" date="2014" name="Genome Biol. Evol.">
        <title>The secreted proteins of Achlya hypogyna and Thraustotheca clavata identify the ancestral oomycete secretome and reveal gene acquisitions by horizontal gene transfer.</title>
        <authorList>
            <person name="Misner I."/>
            <person name="Blouin N."/>
            <person name="Leonard G."/>
            <person name="Richards T.A."/>
            <person name="Lane C.E."/>
        </authorList>
    </citation>
    <scope>NUCLEOTIDE SEQUENCE [LARGE SCALE GENOMIC DNA]</scope>
    <source>
        <strain evidence="8 9">ATCC 34112</strain>
    </source>
</reference>
<keyword evidence="3 7" id="KW-0812">Transmembrane</keyword>
<dbReference type="AlphaFoldDB" id="A0A1V9Y7H1"/>
<dbReference type="EMBL" id="JNBS01004931">
    <property type="protein sequence ID" value="OQR81680.1"/>
    <property type="molecule type" value="Genomic_DNA"/>
</dbReference>
<sequence>MVDAASSDQTVGAIVLAISVPTFAYYTLWVLITPFVDKDHVVQSFFPDRHYAIAIPAILFVIFLTICSTFIGLVMIKSKNEKT</sequence>
<comment type="similarity">
    <text evidence="2 7">Belongs to the DPM2 family.</text>
</comment>
<accession>A0A1V9Y7H1</accession>
<evidence type="ECO:0000256" key="4">
    <source>
        <dbReference type="ARBA" id="ARBA00022824"/>
    </source>
</evidence>
<dbReference type="GO" id="GO:0033185">
    <property type="term" value="C:dolichol-phosphate-mannose synthase complex"/>
    <property type="evidence" value="ECO:0007669"/>
    <property type="project" value="TreeGrafter"/>
</dbReference>
<keyword evidence="6 7" id="KW-0472">Membrane</keyword>
<comment type="subcellular location">
    <subcellularLocation>
        <location evidence="1 7">Endoplasmic reticulum membrane</location>
        <topology evidence="1 7">Multi-pass membrane protein</topology>
    </subcellularLocation>
</comment>
<dbReference type="GO" id="GO:0006506">
    <property type="term" value="P:GPI anchor biosynthetic process"/>
    <property type="evidence" value="ECO:0007669"/>
    <property type="project" value="TreeGrafter"/>
</dbReference>